<reference evidence="4" key="1">
    <citation type="submission" date="2015-02" db="EMBL/GenBank/DDBJ databases">
        <title>Description and complete genome sequence of the first cultured representative of the subdivision 5 of the Verrucomicrobia phylum.</title>
        <authorList>
            <person name="Spring S."/>
            <person name="Bunk B."/>
            <person name="Sproer C."/>
            <person name="Klenk H.-P."/>
        </authorList>
    </citation>
    <scope>NUCLEOTIDE SEQUENCE [LARGE SCALE GENOMIC DNA]</scope>
    <source>
        <strain evidence="4">L21-Fru-AB</strain>
    </source>
</reference>
<keyword evidence="2" id="KW-1133">Transmembrane helix</keyword>
<evidence type="ECO:0000256" key="2">
    <source>
        <dbReference type="SAM" id="Phobius"/>
    </source>
</evidence>
<keyword evidence="2" id="KW-0812">Transmembrane</keyword>
<gene>
    <name evidence="3" type="ORF">L21SP4_00278</name>
</gene>
<accession>A0A0G3EHB7</accession>
<evidence type="ECO:0008006" key="5">
    <source>
        <dbReference type="Google" id="ProtNLM"/>
    </source>
</evidence>
<dbReference type="EMBL" id="CP010904">
    <property type="protein sequence ID" value="AKJ63559.1"/>
    <property type="molecule type" value="Genomic_DNA"/>
</dbReference>
<proteinExistence type="predicted"/>
<dbReference type="STRING" id="1307763.L21SP4_00278"/>
<organism evidence="3 4">
    <name type="scientific">Kiritimatiella glycovorans</name>
    <dbReference type="NCBI Taxonomy" id="1307763"/>
    <lineage>
        <taxon>Bacteria</taxon>
        <taxon>Pseudomonadati</taxon>
        <taxon>Kiritimatiellota</taxon>
        <taxon>Kiritimatiellia</taxon>
        <taxon>Kiritimatiellales</taxon>
        <taxon>Kiritimatiellaceae</taxon>
        <taxon>Kiritimatiella</taxon>
    </lineage>
</organism>
<feature type="transmembrane region" description="Helical" evidence="2">
    <location>
        <begin position="24"/>
        <end position="51"/>
    </location>
</feature>
<evidence type="ECO:0000313" key="3">
    <source>
        <dbReference type="EMBL" id="AKJ63559.1"/>
    </source>
</evidence>
<feature type="region of interest" description="Disordered" evidence="1">
    <location>
        <begin position="199"/>
        <end position="221"/>
    </location>
</feature>
<evidence type="ECO:0000256" key="1">
    <source>
        <dbReference type="SAM" id="MobiDB-lite"/>
    </source>
</evidence>
<dbReference type="Proteomes" id="UP000035268">
    <property type="component" value="Chromosome"/>
</dbReference>
<dbReference type="OrthoDB" id="9794117at2"/>
<keyword evidence="2" id="KW-0472">Membrane</keyword>
<reference evidence="3 4" key="2">
    <citation type="journal article" date="2016" name="ISME J.">
        <title>Characterization of the first cultured representative of Verrucomicrobia subdivision 5 indicates the proposal of a novel phylum.</title>
        <authorList>
            <person name="Spring S."/>
            <person name="Bunk B."/>
            <person name="Sproer C."/>
            <person name="Schumann P."/>
            <person name="Rohde M."/>
            <person name="Tindall B.J."/>
            <person name="Klenk H.P."/>
        </authorList>
    </citation>
    <scope>NUCLEOTIDE SEQUENCE [LARGE SCALE GENOMIC DNA]</scope>
    <source>
        <strain evidence="3 4">L21-Fru-AB</strain>
    </source>
</reference>
<dbReference type="RefSeq" id="WP_052880980.1">
    <property type="nucleotide sequence ID" value="NZ_CP010904.1"/>
</dbReference>
<dbReference type="AlphaFoldDB" id="A0A0G3EHB7"/>
<protein>
    <recommendedName>
        <fullName evidence="5">Fimbrial assembly protein (PilN)</fullName>
    </recommendedName>
</protein>
<sequence>MSAMRVNFIHKGEVRYQGPVSPRFLIVAAILTPLLLFAMILTYHAVSFIVVKRGIGPDRAYSEKIHKDMEKYERVRQEIATLRRREAEAERWRQMAPPASEILIEIQRTVPASIRFTKLGIARSGPFEPGLGSWTFTLEGLAYGEGAESAVIDWRARLSSQDCFGRLFEDLRLVSMHRGSDGGADSPPVRRFAVIGKGSGMKGQDAAGITSAAPAGEGAPP</sequence>
<dbReference type="KEGG" id="vbl:L21SP4_00278"/>
<name>A0A0G3EHB7_9BACT</name>
<evidence type="ECO:0000313" key="4">
    <source>
        <dbReference type="Proteomes" id="UP000035268"/>
    </source>
</evidence>
<keyword evidence="4" id="KW-1185">Reference proteome</keyword>